<comment type="caution">
    <text evidence="2">The sequence shown here is derived from an EMBL/GenBank/DDBJ whole genome shotgun (WGS) entry which is preliminary data.</text>
</comment>
<dbReference type="AlphaFoldDB" id="A0A198UMQ4"/>
<reference evidence="2 3" key="1">
    <citation type="journal article" date="2016" name="Genome Biol. Evol.">
        <title>Comparative Genomic Analyses of the Moraxella catarrhalis Serosensitive and Seroresistant Lineages Demonstrate Their Independent Evolution.</title>
        <authorList>
            <person name="Earl J.P."/>
            <person name="de Vries S.P."/>
            <person name="Ahmed A."/>
            <person name="Powell E."/>
            <person name="Schultz M.P."/>
            <person name="Hermans P.W."/>
            <person name="Hill D.J."/>
            <person name="Zhou Z."/>
            <person name="Constantinidou C.I."/>
            <person name="Hu F.Z."/>
            <person name="Bootsma H.J."/>
            <person name="Ehrlich G.D."/>
        </authorList>
    </citation>
    <scope>NUCLEOTIDE SEQUENCE [LARGE SCALE GENOMIC DNA]</scope>
    <source>
        <strain evidence="2 3">Z7542</strain>
    </source>
</reference>
<sequence>MKYLSIIASFLIILPSLAVAQSAYSSQTKQNLYTSSIPINPDDVINSIIQSSQQTIPTYQINPGWSYTLIENDFDDNVFRTARALSKDLNAMLIVSYNDKDKSYQNPIVGVQLSSDIDGRVWHTFHCMQTCPTIDMNVDGKKYQNMGTEDAGYLMLAFKNPKTVLNRIKNGETIKIRINQYRNELYYEFNIADQFSIDQLKQQ</sequence>
<proteinExistence type="predicted"/>
<keyword evidence="1" id="KW-0732">Signal</keyword>
<name>A0A198UMQ4_MORCA</name>
<evidence type="ECO:0000313" key="3">
    <source>
        <dbReference type="Proteomes" id="UP000078228"/>
    </source>
</evidence>
<feature type="signal peptide" evidence="1">
    <location>
        <begin position="1"/>
        <end position="20"/>
    </location>
</feature>
<dbReference type="Proteomes" id="UP000078228">
    <property type="component" value="Unassembled WGS sequence"/>
</dbReference>
<protein>
    <submittedName>
        <fullName evidence="2">Uncharacterized protein</fullName>
    </submittedName>
</protein>
<dbReference type="RefSeq" id="WP_064610691.1">
    <property type="nucleotide sequence ID" value="NZ_LXHB01000049.1"/>
</dbReference>
<feature type="chain" id="PRO_5008279793" evidence="1">
    <location>
        <begin position="21"/>
        <end position="203"/>
    </location>
</feature>
<accession>A0A198UMQ4</accession>
<keyword evidence="3" id="KW-1185">Reference proteome</keyword>
<evidence type="ECO:0000313" key="2">
    <source>
        <dbReference type="EMBL" id="OAU97569.1"/>
    </source>
</evidence>
<evidence type="ECO:0000256" key="1">
    <source>
        <dbReference type="SAM" id="SignalP"/>
    </source>
</evidence>
<dbReference type="PATRIC" id="fig|480.237.peg.1162"/>
<dbReference type="EMBL" id="LXHC01000006">
    <property type="protein sequence ID" value="OAU97569.1"/>
    <property type="molecule type" value="Genomic_DNA"/>
</dbReference>
<gene>
    <name evidence="2" type="ORF">AO384_0605</name>
</gene>
<organism evidence="2 3">
    <name type="scientific">Moraxella catarrhalis</name>
    <name type="common">Branhamella catarrhalis</name>
    <dbReference type="NCBI Taxonomy" id="480"/>
    <lineage>
        <taxon>Bacteria</taxon>
        <taxon>Pseudomonadati</taxon>
        <taxon>Pseudomonadota</taxon>
        <taxon>Gammaproteobacteria</taxon>
        <taxon>Moraxellales</taxon>
        <taxon>Moraxellaceae</taxon>
        <taxon>Moraxella</taxon>
    </lineage>
</organism>